<dbReference type="Proteomes" id="UP001597387">
    <property type="component" value="Unassembled WGS sequence"/>
</dbReference>
<sequence>MPQDLDPNNLQIDLTYLNEIAGGDAEFMIDMIDIFIEQTPEYTDQIITAIAAKDWKTVGDVAHKIKPTLAFMGVNHAKEQMASIESRARTESDLDTIAEDFAEVKAVCELLYGGLEKVKADLQGSL</sequence>
<keyword evidence="1" id="KW-0597">Phosphoprotein</keyword>
<evidence type="ECO:0000256" key="1">
    <source>
        <dbReference type="PROSITE-ProRule" id="PRU00110"/>
    </source>
</evidence>
<dbReference type="Pfam" id="PF01627">
    <property type="entry name" value="Hpt"/>
    <property type="match status" value="1"/>
</dbReference>
<dbReference type="SUPFAM" id="SSF47226">
    <property type="entry name" value="Histidine-containing phosphotransfer domain, HPT domain"/>
    <property type="match status" value="1"/>
</dbReference>
<dbReference type="PROSITE" id="PS50894">
    <property type="entry name" value="HPT"/>
    <property type="match status" value="1"/>
</dbReference>
<evidence type="ECO:0000259" key="2">
    <source>
        <dbReference type="PROSITE" id="PS50894"/>
    </source>
</evidence>
<keyword evidence="4" id="KW-1185">Reference proteome</keyword>
<name>A0ABW4ZL72_9SPHI</name>
<accession>A0ABW4ZL72</accession>
<proteinExistence type="predicted"/>
<organism evidence="3 4">
    <name type="scientific">Paradesertivirga mongoliensis</name>
    <dbReference type="NCBI Taxonomy" id="2100740"/>
    <lineage>
        <taxon>Bacteria</taxon>
        <taxon>Pseudomonadati</taxon>
        <taxon>Bacteroidota</taxon>
        <taxon>Sphingobacteriia</taxon>
        <taxon>Sphingobacteriales</taxon>
        <taxon>Sphingobacteriaceae</taxon>
        <taxon>Paradesertivirga</taxon>
    </lineage>
</organism>
<comment type="caution">
    <text evidence="3">The sequence shown here is derived from an EMBL/GenBank/DDBJ whole genome shotgun (WGS) entry which is preliminary data.</text>
</comment>
<dbReference type="RefSeq" id="WP_255903155.1">
    <property type="nucleotide sequence ID" value="NZ_JAFMZO010000003.1"/>
</dbReference>
<feature type="domain" description="HPt" evidence="2">
    <location>
        <begin position="24"/>
        <end position="125"/>
    </location>
</feature>
<protein>
    <submittedName>
        <fullName evidence="3">Hpt domain-containing protein</fullName>
    </submittedName>
</protein>
<feature type="modified residue" description="Phosphohistidine" evidence="1">
    <location>
        <position position="63"/>
    </location>
</feature>
<dbReference type="InterPro" id="IPR036641">
    <property type="entry name" value="HPT_dom_sf"/>
</dbReference>
<evidence type="ECO:0000313" key="3">
    <source>
        <dbReference type="EMBL" id="MFD2162665.1"/>
    </source>
</evidence>
<dbReference type="Gene3D" id="1.20.120.160">
    <property type="entry name" value="HPT domain"/>
    <property type="match status" value="1"/>
</dbReference>
<dbReference type="InterPro" id="IPR008207">
    <property type="entry name" value="Sig_transdc_His_kin_Hpt_dom"/>
</dbReference>
<evidence type="ECO:0000313" key="4">
    <source>
        <dbReference type="Proteomes" id="UP001597387"/>
    </source>
</evidence>
<dbReference type="EMBL" id="JBHUHZ010000001">
    <property type="protein sequence ID" value="MFD2162665.1"/>
    <property type="molecule type" value="Genomic_DNA"/>
</dbReference>
<gene>
    <name evidence="3" type="ORF">ACFSJU_09705</name>
</gene>
<reference evidence="4" key="1">
    <citation type="journal article" date="2019" name="Int. J. Syst. Evol. Microbiol.">
        <title>The Global Catalogue of Microorganisms (GCM) 10K type strain sequencing project: providing services to taxonomists for standard genome sequencing and annotation.</title>
        <authorList>
            <consortium name="The Broad Institute Genomics Platform"/>
            <consortium name="The Broad Institute Genome Sequencing Center for Infectious Disease"/>
            <person name="Wu L."/>
            <person name="Ma J."/>
        </authorList>
    </citation>
    <scope>NUCLEOTIDE SEQUENCE [LARGE SCALE GENOMIC DNA]</scope>
    <source>
        <strain evidence="4">KCTC 42217</strain>
    </source>
</reference>